<gene>
    <name evidence="1" type="ORF">SAMN04515674_103249</name>
</gene>
<dbReference type="EMBL" id="FOXH01000003">
    <property type="protein sequence ID" value="SFP46814.1"/>
    <property type="molecule type" value="Genomic_DNA"/>
</dbReference>
<protein>
    <recommendedName>
        <fullName evidence="3">Lipocalin-like domain-containing protein</fullName>
    </recommendedName>
</protein>
<evidence type="ECO:0000313" key="1">
    <source>
        <dbReference type="EMBL" id="SFP46814.1"/>
    </source>
</evidence>
<proteinExistence type="predicted"/>
<reference evidence="1 2" key="1">
    <citation type="submission" date="2016-10" db="EMBL/GenBank/DDBJ databases">
        <authorList>
            <person name="de Groot N.N."/>
        </authorList>
    </citation>
    <scope>NUCLEOTIDE SEQUENCE [LARGE SCALE GENOMIC DNA]</scope>
    <source>
        <strain evidence="2">E92,LMG 26720,CCM 7988</strain>
    </source>
</reference>
<dbReference type="OrthoDB" id="955983at2"/>
<name>A0A1I5QKJ4_9BACT</name>
<keyword evidence="2" id="KW-1185">Reference proteome</keyword>
<evidence type="ECO:0008006" key="3">
    <source>
        <dbReference type="Google" id="ProtNLM"/>
    </source>
</evidence>
<dbReference type="Proteomes" id="UP000199306">
    <property type="component" value="Unassembled WGS sequence"/>
</dbReference>
<dbReference type="AlphaFoldDB" id="A0A1I5QKJ4"/>
<dbReference type="RefSeq" id="WP_092014352.1">
    <property type="nucleotide sequence ID" value="NZ_FOXH01000003.1"/>
</dbReference>
<sequence length="137" mass="15568">MKALFFALITTLLLNGCSKSNDVKPNDLVAKWSHTYQLQSKNQDGTWGEWYTINTFMAIPPIEFTADGRILYDGKPSEACCTFRNYQLNNKQIKLSNPVSCPAVDCFSCGDWSVNKLENDTLILETCNNRAKYVRIK</sequence>
<organism evidence="1 2">
    <name type="scientific">Pseudarcicella hirudinis</name>
    <dbReference type="NCBI Taxonomy" id="1079859"/>
    <lineage>
        <taxon>Bacteria</taxon>
        <taxon>Pseudomonadati</taxon>
        <taxon>Bacteroidota</taxon>
        <taxon>Cytophagia</taxon>
        <taxon>Cytophagales</taxon>
        <taxon>Flectobacillaceae</taxon>
        <taxon>Pseudarcicella</taxon>
    </lineage>
</organism>
<accession>A0A1I5QKJ4</accession>
<evidence type="ECO:0000313" key="2">
    <source>
        <dbReference type="Proteomes" id="UP000199306"/>
    </source>
</evidence>